<dbReference type="SUPFAM" id="SSF51735">
    <property type="entry name" value="NAD(P)-binding Rossmann-fold domains"/>
    <property type="match status" value="1"/>
</dbReference>
<dbReference type="CDD" id="cd05356">
    <property type="entry name" value="17beta-HSD1_like_SDR_c"/>
    <property type="match status" value="1"/>
</dbReference>
<dbReference type="PRINTS" id="PR00868">
    <property type="entry name" value="DNAPOLI"/>
</dbReference>
<keyword evidence="9" id="KW-0239">DNA-directed DNA polymerase</keyword>
<evidence type="ECO:0000256" key="8">
    <source>
        <dbReference type="ARBA" id="ARBA00022857"/>
    </source>
</evidence>
<evidence type="ECO:0000256" key="10">
    <source>
        <dbReference type="ARBA" id="ARBA00023002"/>
    </source>
</evidence>
<feature type="coiled-coil region" evidence="14">
    <location>
        <begin position="340"/>
        <end position="367"/>
    </location>
</feature>
<dbReference type="SUPFAM" id="SSF158702">
    <property type="entry name" value="Sec63 N-terminal domain-like"/>
    <property type="match status" value="1"/>
</dbReference>
<feature type="region of interest" description="Disordered" evidence="15">
    <location>
        <begin position="1343"/>
        <end position="1363"/>
    </location>
</feature>
<evidence type="ECO:0000256" key="13">
    <source>
        <dbReference type="ARBA" id="ARBA00049244"/>
    </source>
</evidence>
<keyword evidence="11" id="KW-0234">DNA repair</keyword>
<evidence type="ECO:0000256" key="15">
    <source>
        <dbReference type="SAM" id="MobiDB-lite"/>
    </source>
</evidence>
<evidence type="ECO:0000259" key="16">
    <source>
        <dbReference type="PROSITE" id="PS51192"/>
    </source>
</evidence>
<dbReference type="FunFam" id="3.40.50.720:FF:000137">
    <property type="entry name" value="Hydroxysteroid (17-beta) dehydrogenase 3"/>
    <property type="match status" value="1"/>
</dbReference>
<dbReference type="Gene3D" id="3.30.70.370">
    <property type="match status" value="1"/>
</dbReference>
<dbReference type="InterPro" id="IPR019760">
    <property type="entry name" value="DNA-dir_DNA_pol_A_CS"/>
</dbReference>
<dbReference type="Pfam" id="PF00476">
    <property type="entry name" value="DNA_pol_A"/>
    <property type="match status" value="1"/>
</dbReference>
<dbReference type="PROSITE" id="PS00061">
    <property type="entry name" value="ADH_SHORT"/>
    <property type="match status" value="1"/>
</dbReference>
<sequence length="1992" mass="229362">MGYLFQIVRDIDPRLRLMIDTFTLLGFIWVGRIALRYGTATMNGFYTHIWSRLISINLKRKYGSWAIITGCTDGVGLEYARQLADRQMNLILIGRNTEKLNRVRTELSSKHNRIEIVTIEADLNVDDPQMYVRIQRELNVDGRDIGILVNNAGVMYDSPNRFLDQPESKIWQHVRVNMLAVIMMTRIVLPSMVKRRKGLIVMMGSQAAYQPLPLMGLYSASKVFVEWFSSTLQYEYAQYNIEVQTLVPNYISTKMTGFADILQKPSISFPDASTFTSNAIATIGRNHKTCGYWFHDLQAFFTEQMVPNWAYRTMACKLLETMSRNKAIVAFDNTQPNNNNNNKQSQKKVLKENKTNLNDLFKAMKQNKEPIFYRISPLKSNKESSQDERKRLTSWNFPKQITDYYHRKGIKEFFPWQIDCLDCPGVLEDGTNLVYSAPTSAGKTMVSDILLYKTLLERQKKAMIILPFVSITIEKVQSLKSLLRRLSIRIDSFAGNTNPRGGFARVDVAVCTIEKANNMINRMIEEDKLDQIGIVIVDELHMLGDPSRGYLLELLLSKLMFANQRKPESKIQIIGMSATIPNLPDIAKWLNAQLYVTEFRPVPLYERIICDQDMIQYENDELTPIKKIDLSGLSINQDEATLIYSAIETVIEGYSVLIFCPTKAMCEKVSRSIAENIFEFGSGRKKPTTERTESIGKSLIESIDAIKIQALLINGIDQQISMGESMKRALLEVIANGTATEYDHLAQYIRSTFLPELVTNLDSFVEEIVTYLIENQLLYRKESKLIISPLGKAIVASGVSPEEGRFIMKELEKARRKLSLINDLHLIYQLTPTYVADQIDTIDWNYYLSTIWSRLNVDDRSIAELVGVRESYLVSRVCQVNIAAQNLAQREKLLIHKRFYVALALNDLVREIPLTEVAARYRLSKGNIQSLQQQAATFAGMLSTFCGKLGWSSFEVLIEQFQPRLSFGVHRELIDLMRITFLTSTISRQLFSKGYETLISLIYCRPSEIEAALISSSVFQMDQNQQYNNNEENKENLKSTKIFLPNLNQHIPIDQLSSMIIQEARALVEADIGQKLYFDDQLEEGEEEEPKVKVDLELEQKESDVKEVEEEEQIKELSAPIQESEKPKMENQIVHRTSTPNRKSISNEHENSMVQNKSLSFMSLGDSLNDISSLLLKVEEEVEENRDNNNEPRETNQIDELVDHESELSQTQRLNLKRALSLTTSTNVIDCSQSSSPQQSFPDLVSEEENEIEQLILSLPPSQPLSEIEYFNTQNLLIPDSLSQTIVNNNAPLERLQMINVRNERQCRQLLEEIFPQYLVNETINIAIHYRIGPIISSFFNMPKKDNTKSTQQSQKTQNSQTINEEQGILLNHRTRHKLNQLYLARHGHSRIFVISTRRMFECLRESFNQWLIKLDPNFNDNNVKNIKELRFRFMTYDMKQTIHLLHDVFHIPLYSLRTRIDWHDLSIALWLLNPESKVFNISNVTIRDIDQMALQYKLANLIYLNQAQAIVARFDQDLLKTAILFHCCGQFAIKLCELKLYSAYKLIEIPVRLTLIEMEVHGIMIDYDRLTEDQSRILDQIQRLEAKIFQTVGSEFNLNNPEVVAKVLYQELNLLSNYYDVKKSGTKERTNVPKSFKTTSTCKLALIALQRACGVRTKLPTMIIEWRRLFHAINQSIQSIRNALSVGNENENDHNQQRSTMMIYCRCDEWSATGRILMFEPNLINISKRFETTTINSAEPIDLRRTVCARPGYTLVSADYAQLELRILAHFTNDKQLLTMLNDRSNDLFQSIAGRWKSIPINEVTDVLRQQAKKICYGIIYGMGDRTLAETLGVTESEATIFRNTFLQQFPNIDQWIEKIIDECIQMGYVETIAGRRRHLTQIWSDNTSERSKASRQAINSIIQGSAADLIKLAMISVDHRIRSTNIDASLVLQMYDELMFEVIDDDNNIRTFIQLLQQQMENVSKLLQVILPVKVRHGHDWASMVLYEFA</sequence>
<reference evidence="17" key="1">
    <citation type="submission" date="2022-12" db="EMBL/GenBank/DDBJ databases">
        <title>Genome assemblies of Blomia tropicalis.</title>
        <authorList>
            <person name="Cui Y."/>
        </authorList>
    </citation>
    <scope>NUCLEOTIDE SEQUENCE</scope>
    <source>
        <tissue evidence="17">Adult mites</tissue>
    </source>
</reference>
<evidence type="ECO:0000313" key="18">
    <source>
        <dbReference type="Proteomes" id="UP001142055"/>
    </source>
</evidence>
<dbReference type="PANTHER" id="PTHR10133">
    <property type="entry name" value="DNA POLYMERASE I"/>
    <property type="match status" value="1"/>
</dbReference>
<evidence type="ECO:0000256" key="14">
    <source>
        <dbReference type="SAM" id="Coils"/>
    </source>
</evidence>
<keyword evidence="18" id="KW-1185">Reference proteome</keyword>
<dbReference type="SMART" id="SM00482">
    <property type="entry name" value="POLAc"/>
    <property type="match status" value="1"/>
</dbReference>
<name>A0A9Q0LZL7_BLOTA</name>
<dbReference type="InterPro" id="IPR043502">
    <property type="entry name" value="DNA/RNA_pol_sf"/>
</dbReference>
<dbReference type="CDD" id="cd18026">
    <property type="entry name" value="DEXHc_POLQ-like"/>
    <property type="match status" value="1"/>
</dbReference>
<dbReference type="Gene3D" id="3.40.50.300">
    <property type="entry name" value="P-loop containing nucleotide triphosphate hydrolases"/>
    <property type="match status" value="2"/>
</dbReference>
<feature type="domain" description="Helicase ATP-binding" evidence="16">
    <location>
        <begin position="424"/>
        <end position="598"/>
    </location>
</feature>
<dbReference type="InterPro" id="IPR001098">
    <property type="entry name" value="DNA-dir_DNA_pol_A_palm_dom"/>
</dbReference>
<accession>A0A9Q0LZL7</accession>
<dbReference type="EMBL" id="JAPWDV010000004">
    <property type="protein sequence ID" value="KAJ6216013.1"/>
    <property type="molecule type" value="Genomic_DNA"/>
</dbReference>
<dbReference type="InterPro" id="IPR036291">
    <property type="entry name" value="NAD(P)-bd_dom_sf"/>
</dbReference>
<dbReference type="GO" id="GO:0003887">
    <property type="term" value="F:DNA-directed DNA polymerase activity"/>
    <property type="evidence" value="ECO:0007669"/>
    <property type="project" value="UniProtKB-KW"/>
</dbReference>
<comment type="subcellular location">
    <subcellularLocation>
        <location evidence="1">Nucleus</location>
    </subcellularLocation>
</comment>
<feature type="compositionally biased region" description="Low complexity" evidence="15">
    <location>
        <begin position="1349"/>
        <end position="1362"/>
    </location>
</feature>
<dbReference type="SUPFAM" id="SSF52540">
    <property type="entry name" value="P-loop containing nucleoside triphosphate hydrolases"/>
    <property type="match status" value="1"/>
</dbReference>
<evidence type="ECO:0000313" key="17">
    <source>
        <dbReference type="EMBL" id="KAJ6216013.1"/>
    </source>
</evidence>
<evidence type="ECO:0000256" key="2">
    <source>
        <dbReference type="ARBA" id="ARBA00012417"/>
    </source>
</evidence>
<dbReference type="SMART" id="SM00487">
    <property type="entry name" value="DEXDc"/>
    <property type="match status" value="1"/>
</dbReference>
<dbReference type="GO" id="GO:0006261">
    <property type="term" value="P:DNA-templated DNA replication"/>
    <property type="evidence" value="ECO:0007669"/>
    <property type="project" value="InterPro"/>
</dbReference>
<keyword evidence="4" id="KW-0548">Nucleotidyltransferase</keyword>
<keyword evidence="10" id="KW-0560">Oxidoreductase</keyword>
<dbReference type="Proteomes" id="UP001142055">
    <property type="component" value="Chromosome 4"/>
</dbReference>
<dbReference type="PROSITE" id="PS51192">
    <property type="entry name" value="HELICASE_ATP_BIND_1"/>
    <property type="match status" value="1"/>
</dbReference>
<dbReference type="GO" id="GO:0097681">
    <property type="term" value="P:double-strand break repair via alternative nonhomologous end joining"/>
    <property type="evidence" value="ECO:0007669"/>
    <property type="project" value="TreeGrafter"/>
</dbReference>
<dbReference type="FunFam" id="1.10.150.20:FF:000070">
    <property type="entry name" value="DNA polymerase I, putative"/>
    <property type="match status" value="1"/>
</dbReference>
<organism evidence="17 18">
    <name type="scientific">Blomia tropicalis</name>
    <name type="common">Mite</name>
    <dbReference type="NCBI Taxonomy" id="40697"/>
    <lineage>
        <taxon>Eukaryota</taxon>
        <taxon>Metazoa</taxon>
        <taxon>Ecdysozoa</taxon>
        <taxon>Arthropoda</taxon>
        <taxon>Chelicerata</taxon>
        <taxon>Arachnida</taxon>
        <taxon>Acari</taxon>
        <taxon>Acariformes</taxon>
        <taxon>Sarcoptiformes</taxon>
        <taxon>Astigmata</taxon>
        <taxon>Glycyphagoidea</taxon>
        <taxon>Echimyopodidae</taxon>
        <taxon>Blomia</taxon>
    </lineage>
</organism>
<dbReference type="InterPro" id="IPR027417">
    <property type="entry name" value="P-loop_NTPase"/>
</dbReference>
<dbReference type="Pfam" id="PF00270">
    <property type="entry name" value="DEAD"/>
    <property type="match status" value="1"/>
</dbReference>
<proteinExistence type="predicted"/>
<dbReference type="CDD" id="cd08638">
    <property type="entry name" value="DNA_pol_A_theta"/>
    <property type="match status" value="1"/>
</dbReference>
<dbReference type="PROSITE" id="PS00447">
    <property type="entry name" value="DNA_POLYMERASE_A"/>
    <property type="match status" value="1"/>
</dbReference>
<evidence type="ECO:0000256" key="9">
    <source>
        <dbReference type="ARBA" id="ARBA00022932"/>
    </source>
</evidence>
<dbReference type="InterPro" id="IPR002347">
    <property type="entry name" value="SDR_fam"/>
</dbReference>
<dbReference type="Pfam" id="PF21099">
    <property type="entry name" value="POLQ_helical"/>
    <property type="match status" value="1"/>
</dbReference>
<dbReference type="GO" id="GO:0005524">
    <property type="term" value="F:ATP binding"/>
    <property type="evidence" value="ECO:0007669"/>
    <property type="project" value="UniProtKB-KW"/>
</dbReference>
<evidence type="ECO:0000256" key="4">
    <source>
        <dbReference type="ARBA" id="ARBA00022695"/>
    </source>
</evidence>
<dbReference type="InterPro" id="IPR002298">
    <property type="entry name" value="DNA_polymerase_A"/>
</dbReference>
<dbReference type="Pfam" id="PF00106">
    <property type="entry name" value="adh_short"/>
    <property type="match status" value="1"/>
</dbReference>
<evidence type="ECO:0000256" key="1">
    <source>
        <dbReference type="ARBA" id="ARBA00004123"/>
    </source>
</evidence>
<dbReference type="SUPFAM" id="SSF56672">
    <property type="entry name" value="DNA/RNA polymerases"/>
    <property type="match status" value="1"/>
</dbReference>
<protein>
    <recommendedName>
        <fullName evidence="2">DNA-directed DNA polymerase</fullName>
        <ecNumber evidence="2">2.7.7.7</ecNumber>
    </recommendedName>
</protein>
<dbReference type="InterPro" id="IPR011545">
    <property type="entry name" value="DEAD/DEAH_box_helicase_dom"/>
</dbReference>
<dbReference type="Gene3D" id="3.40.50.720">
    <property type="entry name" value="NAD(P)-binding Rossmann-like Domain"/>
    <property type="match status" value="1"/>
</dbReference>
<evidence type="ECO:0000256" key="11">
    <source>
        <dbReference type="ARBA" id="ARBA00023204"/>
    </source>
</evidence>
<feature type="coiled-coil region" evidence="14">
    <location>
        <begin position="1091"/>
        <end position="1118"/>
    </location>
</feature>
<keyword evidence="8" id="KW-0521">NADP</keyword>
<dbReference type="PANTHER" id="PTHR10133:SF62">
    <property type="entry name" value="DNA POLYMERASE THETA"/>
    <property type="match status" value="1"/>
</dbReference>
<keyword evidence="6" id="KW-0227">DNA damage</keyword>
<comment type="caution">
    <text evidence="17">The sequence shown here is derived from an EMBL/GenBank/DDBJ whole genome shotgun (WGS) entry which is preliminary data.</text>
</comment>
<dbReference type="Gene3D" id="1.20.1060.10">
    <property type="entry name" value="Taq DNA Polymerase, Chain T, domain 4"/>
    <property type="match status" value="1"/>
</dbReference>
<comment type="catalytic activity">
    <reaction evidence="13">
        <text>DNA(n) + a 2'-deoxyribonucleoside 5'-triphosphate = DNA(n+1) + diphosphate</text>
        <dbReference type="Rhea" id="RHEA:22508"/>
        <dbReference type="Rhea" id="RHEA-COMP:17339"/>
        <dbReference type="Rhea" id="RHEA-COMP:17340"/>
        <dbReference type="ChEBI" id="CHEBI:33019"/>
        <dbReference type="ChEBI" id="CHEBI:61560"/>
        <dbReference type="ChEBI" id="CHEBI:173112"/>
        <dbReference type="EC" id="2.7.7.7"/>
    </reaction>
</comment>
<keyword evidence="3" id="KW-0808">Transferase</keyword>
<dbReference type="EC" id="2.7.7.7" evidence="2"/>
<keyword evidence="12" id="KW-0539">Nucleus</keyword>
<dbReference type="FunFam" id="3.40.50.300:FF:000813">
    <property type="entry name" value="helicase POLQ-like isoform X1"/>
    <property type="match status" value="1"/>
</dbReference>
<evidence type="ECO:0000256" key="5">
    <source>
        <dbReference type="ARBA" id="ARBA00022741"/>
    </source>
</evidence>
<keyword evidence="7" id="KW-0067">ATP-binding</keyword>
<keyword evidence="5" id="KW-0547">Nucleotide-binding</keyword>
<dbReference type="InterPro" id="IPR014001">
    <property type="entry name" value="Helicase_ATP-bd"/>
</dbReference>
<evidence type="ECO:0000256" key="6">
    <source>
        <dbReference type="ARBA" id="ARBA00022763"/>
    </source>
</evidence>
<evidence type="ECO:0000256" key="12">
    <source>
        <dbReference type="ARBA" id="ARBA00023242"/>
    </source>
</evidence>
<dbReference type="InterPro" id="IPR048960">
    <property type="entry name" value="POLQ-like_helical"/>
</dbReference>
<dbReference type="GO" id="GO:0016491">
    <property type="term" value="F:oxidoreductase activity"/>
    <property type="evidence" value="ECO:0007669"/>
    <property type="project" value="UniProtKB-KW"/>
</dbReference>
<dbReference type="Gene3D" id="1.10.3380.20">
    <property type="match status" value="1"/>
</dbReference>
<dbReference type="Gene3D" id="1.10.150.20">
    <property type="entry name" value="5' to 3' exonuclease, C-terminal subdomain"/>
    <property type="match status" value="1"/>
</dbReference>
<evidence type="ECO:0000256" key="7">
    <source>
        <dbReference type="ARBA" id="ARBA00022840"/>
    </source>
</evidence>
<evidence type="ECO:0000256" key="3">
    <source>
        <dbReference type="ARBA" id="ARBA00022679"/>
    </source>
</evidence>
<dbReference type="InterPro" id="IPR020904">
    <property type="entry name" value="Sc_DH/Rdtase_CS"/>
</dbReference>
<keyword evidence="14" id="KW-0175">Coiled coil</keyword>
<dbReference type="GO" id="GO:0003677">
    <property type="term" value="F:DNA binding"/>
    <property type="evidence" value="ECO:0007669"/>
    <property type="project" value="InterPro"/>
</dbReference>
<dbReference type="GO" id="GO:0005634">
    <property type="term" value="C:nucleus"/>
    <property type="evidence" value="ECO:0007669"/>
    <property type="project" value="UniProtKB-SubCell"/>
</dbReference>
<dbReference type="OMA" id="ESYVICS"/>
<gene>
    <name evidence="17" type="ORF">RDWZM_010513</name>
</gene>